<protein>
    <submittedName>
        <fullName evidence="2">Uncharacterized protein</fullName>
    </submittedName>
</protein>
<reference evidence="2 3" key="1">
    <citation type="submission" date="2024-09" db="EMBL/GenBank/DDBJ databases">
        <authorList>
            <person name="Sun Q."/>
            <person name="Mori K."/>
        </authorList>
    </citation>
    <scope>NUCLEOTIDE SEQUENCE [LARGE SCALE GENOMIC DNA]</scope>
    <source>
        <strain evidence="2 3">CCM 8545</strain>
    </source>
</reference>
<organism evidence="2 3">
    <name type="scientific">Thorsellia kenyensis</name>
    <dbReference type="NCBI Taxonomy" id="1549888"/>
    <lineage>
        <taxon>Bacteria</taxon>
        <taxon>Pseudomonadati</taxon>
        <taxon>Pseudomonadota</taxon>
        <taxon>Gammaproteobacteria</taxon>
        <taxon>Enterobacterales</taxon>
        <taxon>Thorselliaceae</taxon>
        <taxon>Thorsellia</taxon>
    </lineage>
</organism>
<comment type="caution">
    <text evidence="2">The sequence shown here is derived from an EMBL/GenBank/DDBJ whole genome shotgun (WGS) entry which is preliminary data.</text>
</comment>
<evidence type="ECO:0000313" key="3">
    <source>
        <dbReference type="Proteomes" id="UP001589758"/>
    </source>
</evidence>
<keyword evidence="1" id="KW-0472">Membrane</keyword>
<dbReference type="PROSITE" id="PS51257">
    <property type="entry name" value="PROKAR_LIPOPROTEIN"/>
    <property type="match status" value="1"/>
</dbReference>
<dbReference type="RefSeq" id="WP_385878271.1">
    <property type="nucleotide sequence ID" value="NZ_JBHLXE010000111.1"/>
</dbReference>
<gene>
    <name evidence="2" type="ORF">ACFFIT_12855</name>
</gene>
<evidence type="ECO:0000256" key="1">
    <source>
        <dbReference type="SAM" id="Phobius"/>
    </source>
</evidence>
<accession>A0ABV6CD81</accession>
<feature type="transmembrane region" description="Helical" evidence="1">
    <location>
        <begin position="12"/>
        <end position="36"/>
    </location>
</feature>
<name>A0ABV6CD81_9GAMM</name>
<proteinExistence type="predicted"/>
<dbReference type="Proteomes" id="UP001589758">
    <property type="component" value="Unassembled WGS sequence"/>
</dbReference>
<sequence>MRKTITLLLTKLHQIFIYLLGVVCLITLVGCAQFGIGETEYGCQGMPSGVKCLSASEVYALAESRNREVNKSSLIKPYDNSENRLARIWIAQWQDEEGNIFEGHFIHLSR</sequence>
<keyword evidence="1" id="KW-1133">Transmembrane helix</keyword>
<dbReference type="EMBL" id="JBHLXE010000111">
    <property type="protein sequence ID" value="MFC0180962.1"/>
    <property type="molecule type" value="Genomic_DNA"/>
</dbReference>
<evidence type="ECO:0000313" key="2">
    <source>
        <dbReference type="EMBL" id="MFC0180962.1"/>
    </source>
</evidence>
<keyword evidence="1" id="KW-0812">Transmembrane</keyword>
<keyword evidence="3" id="KW-1185">Reference proteome</keyword>